<feature type="coiled-coil region" evidence="1">
    <location>
        <begin position="106"/>
        <end position="140"/>
    </location>
</feature>
<feature type="compositionally biased region" description="Basic and acidic residues" evidence="2">
    <location>
        <begin position="175"/>
        <end position="190"/>
    </location>
</feature>
<gene>
    <name evidence="3" type="ORF">PVAP13_1KG063400</name>
</gene>
<organism evidence="3 4">
    <name type="scientific">Panicum virgatum</name>
    <name type="common">Blackwell switchgrass</name>
    <dbReference type="NCBI Taxonomy" id="38727"/>
    <lineage>
        <taxon>Eukaryota</taxon>
        <taxon>Viridiplantae</taxon>
        <taxon>Streptophyta</taxon>
        <taxon>Embryophyta</taxon>
        <taxon>Tracheophyta</taxon>
        <taxon>Spermatophyta</taxon>
        <taxon>Magnoliopsida</taxon>
        <taxon>Liliopsida</taxon>
        <taxon>Poales</taxon>
        <taxon>Poaceae</taxon>
        <taxon>PACMAD clade</taxon>
        <taxon>Panicoideae</taxon>
        <taxon>Panicodae</taxon>
        <taxon>Paniceae</taxon>
        <taxon>Panicinae</taxon>
        <taxon>Panicum</taxon>
        <taxon>Panicum sect. Hiantes</taxon>
    </lineage>
</organism>
<reference evidence="3" key="1">
    <citation type="submission" date="2020-05" db="EMBL/GenBank/DDBJ databases">
        <title>WGS assembly of Panicum virgatum.</title>
        <authorList>
            <person name="Lovell J.T."/>
            <person name="Jenkins J."/>
            <person name="Shu S."/>
            <person name="Juenger T.E."/>
            <person name="Schmutz J."/>
        </authorList>
    </citation>
    <scope>NUCLEOTIDE SEQUENCE</scope>
    <source>
        <strain evidence="3">AP13</strain>
    </source>
</reference>
<evidence type="ECO:0000313" key="4">
    <source>
        <dbReference type="Proteomes" id="UP000823388"/>
    </source>
</evidence>
<evidence type="ECO:0000313" key="3">
    <source>
        <dbReference type="EMBL" id="KAG2656148.1"/>
    </source>
</evidence>
<keyword evidence="1" id="KW-0175">Coiled coil</keyword>
<dbReference type="AlphaFoldDB" id="A0A8T0XBQ6"/>
<dbReference type="EMBL" id="CM029037">
    <property type="protein sequence ID" value="KAG2656148.1"/>
    <property type="molecule type" value="Genomic_DNA"/>
</dbReference>
<comment type="caution">
    <text evidence="3">The sequence shown here is derived from an EMBL/GenBank/DDBJ whole genome shotgun (WGS) entry which is preliminary data.</text>
</comment>
<feature type="compositionally biased region" description="Pro residues" evidence="2">
    <location>
        <begin position="74"/>
        <end position="90"/>
    </location>
</feature>
<feature type="compositionally biased region" description="Pro residues" evidence="2">
    <location>
        <begin position="40"/>
        <end position="50"/>
    </location>
</feature>
<feature type="region of interest" description="Disordered" evidence="2">
    <location>
        <begin position="175"/>
        <end position="196"/>
    </location>
</feature>
<name>A0A8T0XBQ6_PANVG</name>
<evidence type="ECO:0000256" key="1">
    <source>
        <dbReference type="SAM" id="Coils"/>
    </source>
</evidence>
<feature type="compositionally biased region" description="Basic residues" evidence="2">
    <location>
        <begin position="52"/>
        <end position="64"/>
    </location>
</feature>
<evidence type="ECO:0000256" key="2">
    <source>
        <dbReference type="SAM" id="MobiDB-lite"/>
    </source>
</evidence>
<sequence length="292" mass="32235">MAMSALSTSALSSLEAMLQSLMRGSGGGGGDTPIDDTLASPPPPPLPARPTPRGRRRSSRRRVRPAVAACTLMSPPPSPSRSPSPSPSPPKEQEDHTRADGVSPLVEDLERKAVEVEAQLRRNEEENAALKRRMESYHIRWLQYEIRIKSMEEAFHEQMAALQLAQDAARRAEETAAYDRRKSSGHHVVDTSEEPPVRLWPGRDRMLVGARRSAASRLDAEFRRQSHTLERGAAVLVAEAPAPGVPSAAAAADLKKLKAQFHAWTKHYKARLRRTKAELGSRDARRQGSCWI</sequence>
<keyword evidence="4" id="KW-1185">Reference proteome</keyword>
<accession>A0A8T0XBQ6</accession>
<feature type="region of interest" description="Disordered" evidence="2">
    <location>
        <begin position="21"/>
        <end position="106"/>
    </location>
</feature>
<dbReference type="Proteomes" id="UP000823388">
    <property type="component" value="Chromosome 1K"/>
</dbReference>
<protein>
    <submittedName>
        <fullName evidence="3">Uncharacterized protein</fullName>
    </submittedName>
</protein>
<proteinExistence type="predicted"/>